<evidence type="ECO:0000313" key="11">
    <source>
        <dbReference type="EMBL" id="CAD8733495.1"/>
    </source>
</evidence>
<evidence type="ECO:0000256" key="2">
    <source>
        <dbReference type="ARBA" id="ARBA00022670"/>
    </source>
</evidence>
<comment type="similarity">
    <text evidence="1">Belongs to the peptidase M8 family.</text>
</comment>
<dbReference type="EMBL" id="HBFJ01000849">
    <property type="protein sequence ID" value="CAD8733495.1"/>
    <property type="molecule type" value="Transcribed_RNA"/>
</dbReference>
<reference evidence="11" key="1">
    <citation type="submission" date="2021-01" db="EMBL/GenBank/DDBJ databases">
        <authorList>
            <person name="Corre E."/>
            <person name="Pelletier E."/>
            <person name="Niang G."/>
            <person name="Scheremetjew M."/>
            <person name="Finn R."/>
            <person name="Kale V."/>
            <person name="Holt S."/>
            <person name="Cochrane G."/>
            <person name="Meng A."/>
            <person name="Brown T."/>
            <person name="Cohen L."/>
        </authorList>
    </citation>
    <scope>NUCLEOTIDE SEQUENCE</scope>
    <source>
        <strain evidence="11">SM1012Hels-07</strain>
    </source>
</reference>
<feature type="binding site" evidence="8">
    <location>
        <position position="389"/>
    </location>
    <ligand>
        <name>Zn(2+)</name>
        <dbReference type="ChEBI" id="CHEBI:29105"/>
        <note>catalytic</note>
    </ligand>
</feature>
<evidence type="ECO:0000256" key="9">
    <source>
        <dbReference type="SAM" id="MobiDB-lite"/>
    </source>
</evidence>
<dbReference type="GO" id="GO:0005737">
    <property type="term" value="C:cytoplasm"/>
    <property type="evidence" value="ECO:0007669"/>
    <property type="project" value="TreeGrafter"/>
</dbReference>
<dbReference type="Pfam" id="PF01457">
    <property type="entry name" value="Peptidase_M8"/>
    <property type="match status" value="2"/>
</dbReference>
<accession>A0A7S0TDY6</accession>
<keyword evidence="10" id="KW-0732">Signal</keyword>
<keyword evidence="2" id="KW-0645">Protease</keyword>
<proteinExistence type="inferred from homology"/>
<dbReference type="GO" id="GO:0046872">
    <property type="term" value="F:metal ion binding"/>
    <property type="evidence" value="ECO:0007669"/>
    <property type="project" value="UniProtKB-KW"/>
</dbReference>
<feature type="region of interest" description="Disordered" evidence="9">
    <location>
        <begin position="39"/>
        <end position="76"/>
    </location>
</feature>
<evidence type="ECO:0000256" key="5">
    <source>
        <dbReference type="ARBA" id="ARBA00022833"/>
    </source>
</evidence>
<comment type="cofactor">
    <cofactor evidence="8">
        <name>Zn(2+)</name>
        <dbReference type="ChEBI" id="CHEBI:29105"/>
    </cofactor>
    <text evidence="8">Binds 1 zinc ion per subunit.</text>
</comment>
<dbReference type="GO" id="GO:0016020">
    <property type="term" value="C:membrane"/>
    <property type="evidence" value="ECO:0007669"/>
    <property type="project" value="InterPro"/>
</dbReference>
<dbReference type="SUPFAM" id="SSF55486">
    <property type="entry name" value="Metalloproteases ('zincins'), catalytic domain"/>
    <property type="match status" value="1"/>
</dbReference>
<dbReference type="Gene3D" id="3.90.132.10">
    <property type="entry name" value="Leishmanolysin , domain 2"/>
    <property type="match status" value="1"/>
</dbReference>
<evidence type="ECO:0000256" key="1">
    <source>
        <dbReference type="ARBA" id="ARBA00005860"/>
    </source>
</evidence>
<dbReference type="GO" id="GO:0006508">
    <property type="term" value="P:proteolysis"/>
    <property type="evidence" value="ECO:0007669"/>
    <property type="project" value="UniProtKB-KW"/>
</dbReference>
<dbReference type="Gene3D" id="3.10.170.20">
    <property type="match status" value="1"/>
</dbReference>
<dbReference type="Gene3D" id="2.10.55.10">
    <property type="entry name" value="Leishmanolysin domain 3"/>
    <property type="match status" value="1"/>
</dbReference>
<keyword evidence="3 8" id="KW-0479">Metal-binding</keyword>
<feature type="active site" evidence="7">
    <location>
        <position position="287"/>
    </location>
</feature>
<keyword evidence="5 8" id="KW-0862">Zinc</keyword>
<dbReference type="PANTHER" id="PTHR10942">
    <property type="entry name" value="LEISHMANOLYSIN-LIKE PEPTIDASE"/>
    <property type="match status" value="1"/>
</dbReference>
<evidence type="ECO:0000256" key="10">
    <source>
        <dbReference type="SAM" id="SignalP"/>
    </source>
</evidence>
<dbReference type="AlphaFoldDB" id="A0A7S0TDY6"/>
<feature type="compositionally biased region" description="Basic and acidic residues" evidence="9">
    <location>
        <begin position="41"/>
        <end position="60"/>
    </location>
</feature>
<feature type="signal peptide" evidence="10">
    <location>
        <begin position="1"/>
        <end position="19"/>
    </location>
</feature>
<evidence type="ECO:0000256" key="7">
    <source>
        <dbReference type="PIRSR" id="PIRSR601577-1"/>
    </source>
</evidence>
<feature type="binding site" evidence="8">
    <location>
        <position position="290"/>
    </location>
    <ligand>
        <name>Zn(2+)</name>
        <dbReference type="ChEBI" id="CHEBI:29105"/>
        <note>catalytic</note>
    </ligand>
</feature>
<evidence type="ECO:0000256" key="6">
    <source>
        <dbReference type="ARBA" id="ARBA00023049"/>
    </source>
</evidence>
<organism evidence="11">
    <name type="scientific">Skeletonema marinoi</name>
    <dbReference type="NCBI Taxonomy" id="267567"/>
    <lineage>
        <taxon>Eukaryota</taxon>
        <taxon>Sar</taxon>
        <taxon>Stramenopiles</taxon>
        <taxon>Ochrophyta</taxon>
        <taxon>Bacillariophyta</taxon>
        <taxon>Coscinodiscophyceae</taxon>
        <taxon>Thalassiosirophycidae</taxon>
        <taxon>Thalassiosirales</taxon>
        <taxon>Skeletonemataceae</taxon>
        <taxon>Skeletonema</taxon>
        <taxon>Skeletonema marinoi-dohrnii complex</taxon>
    </lineage>
</organism>
<feature type="chain" id="PRO_5031362097" evidence="10">
    <location>
        <begin position="20"/>
        <end position="702"/>
    </location>
</feature>
<dbReference type="InterPro" id="IPR001577">
    <property type="entry name" value="Peptidase_M8"/>
</dbReference>
<dbReference type="GO" id="GO:0004222">
    <property type="term" value="F:metalloendopeptidase activity"/>
    <property type="evidence" value="ECO:0007669"/>
    <property type="project" value="InterPro"/>
</dbReference>
<name>A0A7S0TDY6_9STRA</name>
<evidence type="ECO:0000256" key="8">
    <source>
        <dbReference type="PIRSR" id="PIRSR601577-2"/>
    </source>
</evidence>
<dbReference type="GO" id="GO:0007155">
    <property type="term" value="P:cell adhesion"/>
    <property type="evidence" value="ECO:0007669"/>
    <property type="project" value="InterPro"/>
</dbReference>
<evidence type="ECO:0000256" key="4">
    <source>
        <dbReference type="ARBA" id="ARBA00022801"/>
    </source>
</evidence>
<protein>
    <submittedName>
        <fullName evidence="11">Uncharacterized protein</fullName>
    </submittedName>
</protein>
<keyword evidence="4" id="KW-0378">Hydrolase</keyword>
<gene>
    <name evidence="11" type="ORF">SMAR0319_LOCUS644</name>
</gene>
<feature type="binding site" evidence="8">
    <location>
        <position position="286"/>
    </location>
    <ligand>
        <name>Zn(2+)</name>
        <dbReference type="ChEBI" id="CHEBI:29105"/>
        <note>catalytic</note>
    </ligand>
</feature>
<sequence length="702" mass="77257">MTALLPIIVSLLLFPVASCLTPEEPTFFSAATLQNDGIHFPIHDRPRPRPIRRGDIDPKSGVDSPSLNHVNYGKDGHPYEQVQRYYQQRRLSTEHDYDTKNSSEDDNATGRILQEAQSLFQPLRIHFDMTELDLWSMQSTYTAQRVEYLTKQVLPQMAKAWSSALSVVRVMENLRIDYNSCPFGDPQRSPSFSEQGVPNADLVIYVTANSEVCYRGSSKTLASAFSCFWDQFARPIAGTIDFCLDAIDLTSIDQLSAPTNSGGGGGDVLNPEADKSLQLAVGSAVHELAHVLGVTSADMIFFYDSTTGLRRTLNPQMAEVICIDGQMRELYVPDKSVLQEKVSKQGVRFFEVTLPTVRQVVRNQFNCQTLTGAPLENQPSSEAECFGSHFEERYFFTENLSAVQGGVPEILSSLTLGLLHDSGWYKPDYSVAKVSVFGHGAGCEFVEENCIVNGEVPSYSEGSFCNTEYKIEGNKFLGSYGCYPTHTGMGVCDLVDFSQLSMAYTPPPPEFRYFPGAPSLGALTTRADYCPTYTVNAVTCKQVPGKLEQMKLPILDYFATAAESDSDNSRCFNTDQQRPVCLEAECDAVNHVLNVKVAGRELLCSYDGQIHLIPDTGVTFECPKLAIICPDMICPANCAGHGVCDYSLTNPTCKCFDRTDRTPGCFESFSSTPPRFVDNGALSRGVALALAMILPLIVLSVC</sequence>
<dbReference type="PANTHER" id="PTHR10942:SF0">
    <property type="entry name" value="LEISHMANOLYSIN-LIKE PEPTIDASE"/>
    <property type="match status" value="1"/>
</dbReference>
<evidence type="ECO:0000256" key="3">
    <source>
        <dbReference type="ARBA" id="ARBA00022723"/>
    </source>
</evidence>
<keyword evidence="6 8" id="KW-0482">Metalloprotease</keyword>